<protein>
    <recommendedName>
        <fullName evidence="1">Transposase DDE domain-containing protein</fullName>
    </recommendedName>
</protein>
<evidence type="ECO:0000259" key="1">
    <source>
        <dbReference type="Pfam" id="PF13701"/>
    </source>
</evidence>
<dbReference type="Proteomes" id="UP001500604">
    <property type="component" value="Unassembled WGS sequence"/>
</dbReference>
<sequence>MGEYLTLFDANTVKALYSVVRTLCQQIAPEVINHFVEQKEYLPVFLDGTEIEVTGRYFEQADVGYSGNRQYWLHNIFIGHLWVSGRLNPGASDVCIGWKEQLENDVAPLIEQGIPVWARMDNAYYRKEVVEWFEQKQWDFSVSVTNSNNCRPVLECIEGLPDHAWTAIRSDGTEEAIFSYHQPANWQREQTYVVTRRWHDGKQWLIEPRYCVILVSRTDLPLKELVRRHREKQGQENAQKGPLIDLDLHHPPCKKYHANQAFYACGQIAQILLRALQYRALPKSERQHGIRP</sequence>
<reference evidence="3" key="1">
    <citation type="journal article" date="2019" name="Int. J. Syst. Evol. Microbiol.">
        <title>The Global Catalogue of Microorganisms (GCM) 10K type strain sequencing project: providing services to taxonomists for standard genome sequencing and annotation.</title>
        <authorList>
            <consortium name="The Broad Institute Genomics Platform"/>
            <consortium name="The Broad Institute Genome Sequencing Center for Infectious Disease"/>
            <person name="Wu L."/>
            <person name="Ma J."/>
        </authorList>
    </citation>
    <scope>NUCLEOTIDE SEQUENCE [LARGE SCALE GENOMIC DNA]</scope>
    <source>
        <strain evidence="3">JCM 17805</strain>
    </source>
</reference>
<name>A0ABP8UVH2_9GAMM</name>
<accession>A0ABP8UVH2</accession>
<gene>
    <name evidence="2" type="ORF">GCM10023116_00820</name>
</gene>
<keyword evidence="3" id="KW-1185">Reference proteome</keyword>
<dbReference type="RefSeq" id="WP_345192709.1">
    <property type="nucleotide sequence ID" value="NZ_BAABFL010000004.1"/>
</dbReference>
<feature type="domain" description="Transposase DDE" evidence="1">
    <location>
        <begin position="11"/>
        <end position="286"/>
    </location>
</feature>
<proteinExistence type="predicted"/>
<comment type="caution">
    <text evidence="2">The sequence shown here is derived from an EMBL/GenBank/DDBJ whole genome shotgun (WGS) entry which is preliminary data.</text>
</comment>
<evidence type="ECO:0000313" key="3">
    <source>
        <dbReference type="Proteomes" id="UP001500604"/>
    </source>
</evidence>
<dbReference type="InterPro" id="IPR025668">
    <property type="entry name" value="Tnp_DDE_dom"/>
</dbReference>
<dbReference type="Pfam" id="PF13701">
    <property type="entry name" value="DDE_Tnp_1_4"/>
    <property type="match status" value="1"/>
</dbReference>
<dbReference type="EMBL" id="BAABFL010000004">
    <property type="protein sequence ID" value="GAA4647820.1"/>
    <property type="molecule type" value="Genomic_DNA"/>
</dbReference>
<evidence type="ECO:0000313" key="2">
    <source>
        <dbReference type="EMBL" id="GAA4647820.1"/>
    </source>
</evidence>
<organism evidence="2 3">
    <name type="scientific">Kistimonas scapharcae</name>
    <dbReference type="NCBI Taxonomy" id="1036133"/>
    <lineage>
        <taxon>Bacteria</taxon>
        <taxon>Pseudomonadati</taxon>
        <taxon>Pseudomonadota</taxon>
        <taxon>Gammaproteobacteria</taxon>
        <taxon>Oceanospirillales</taxon>
        <taxon>Endozoicomonadaceae</taxon>
        <taxon>Kistimonas</taxon>
    </lineage>
</organism>